<sequence length="137" mass="14964">MANTSCQYYTNRTLGWMMNNKVIVFLSALSFCLLISTWSMAAQRNRAYTTIDELNAQLATTPAPVAVPTTPTEDGSTTEIEDSNTTILPEETTMPEGTTIPEDTTTPVPDNDDQLEETNENIESIVAKSKLLSLLAA</sequence>
<comment type="caution">
    <text evidence="2">The sequence shown here is derived from an EMBL/GenBank/DDBJ whole genome shotgun (WGS) entry which is preliminary data.</text>
</comment>
<proteinExistence type="predicted"/>
<keyword evidence="3" id="KW-1185">Reference proteome</keyword>
<protein>
    <submittedName>
        <fullName evidence="2">Uncharacterized protein</fullName>
    </submittedName>
</protein>
<dbReference type="AlphaFoldDB" id="A0A0L7LJX9"/>
<dbReference type="EMBL" id="JTDY01000860">
    <property type="protein sequence ID" value="KOB75644.1"/>
    <property type="molecule type" value="Genomic_DNA"/>
</dbReference>
<organism evidence="2 3">
    <name type="scientific">Operophtera brumata</name>
    <name type="common">Winter moth</name>
    <name type="synonym">Phalaena brumata</name>
    <dbReference type="NCBI Taxonomy" id="104452"/>
    <lineage>
        <taxon>Eukaryota</taxon>
        <taxon>Metazoa</taxon>
        <taxon>Ecdysozoa</taxon>
        <taxon>Arthropoda</taxon>
        <taxon>Hexapoda</taxon>
        <taxon>Insecta</taxon>
        <taxon>Pterygota</taxon>
        <taxon>Neoptera</taxon>
        <taxon>Endopterygota</taxon>
        <taxon>Lepidoptera</taxon>
        <taxon>Glossata</taxon>
        <taxon>Ditrysia</taxon>
        <taxon>Geometroidea</taxon>
        <taxon>Geometridae</taxon>
        <taxon>Larentiinae</taxon>
        <taxon>Operophtera</taxon>
    </lineage>
</organism>
<reference evidence="2 3" key="1">
    <citation type="journal article" date="2015" name="Genome Biol. Evol.">
        <title>The genome of winter moth (Operophtera brumata) provides a genomic perspective on sexual dimorphism and phenology.</title>
        <authorList>
            <person name="Derks M.F."/>
            <person name="Smit S."/>
            <person name="Salis L."/>
            <person name="Schijlen E."/>
            <person name="Bossers A."/>
            <person name="Mateman C."/>
            <person name="Pijl A.S."/>
            <person name="de Ridder D."/>
            <person name="Groenen M.A."/>
            <person name="Visser M.E."/>
            <person name="Megens H.J."/>
        </authorList>
    </citation>
    <scope>NUCLEOTIDE SEQUENCE [LARGE SCALE GENOMIC DNA]</scope>
    <source>
        <strain evidence="2">WM2013NL</strain>
        <tissue evidence="2">Head and thorax</tissue>
    </source>
</reference>
<evidence type="ECO:0000313" key="2">
    <source>
        <dbReference type="EMBL" id="KOB75644.1"/>
    </source>
</evidence>
<name>A0A0L7LJX9_OPEBR</name>
<feature type="region of interest" description="Disordered" evidence="1">
    <location>
        <begin position="88"/>
        <end position="115"/>
    </location>
</feature>
<dbReference type="Proteomes" id="UP000037510">
    <property type="component" value="Unassembled WGS sequence"/>
</dbReference>
<gene>
    <name evidence="2" type="ORF">OBRU01_07177</name>
</gene>
<evidence type="ECO:0000256" key="1">
    <source>
        <dbReference type="SAM" id="MobiDB-lite"/>
    </source>
</evidence>
<accession>A0A0L7LJX9</accession>
<evidence type="ECO:0000313" key="3">
    <source>
        <dbReference type="Proteomes" id="UP000037510"/>
    </source>
</evidence>